<evidence type="ECO:0000256" key="10">
    <source>
        <dbReference type="PROSITE-ProRule" id="PRU00560"/>
    </source>
</evidence>
<dbReference type="InterPro" id="IPR014017">
    <property type="entry name" value="DNA_helicase_UvrD-like_C"/>
</dbReference>
<evidence type="ECO:0000256" key="6">
    <source>
        <dbReference type="ARBA" id="ARBA00034617"/>
    </source>
</evidence>
<dbReference type="InterPro" id="IPR014016">
    <property type="entry name" value="UvrD-like_ATP-bd"/>
</dbReference>
<keyword evidence="2 10" id="KW-0378">Hydrolase</keyword>
<reference evidence="12 13" key="1">
    <citation type="submission" date="2017-11" db="EMBL/GenBank/DDBJ databases">
        <title>Genome sequencing of Prevotella intermedia KCOM 1653.</title>
        <authorList>
            <person name="Kook J.-K."/>
            <person name="Park S.-N."/>
            <person name="Lim Y.K."/>
        </authorList>
    </citation>
    <scope>NUCLEOTIDE SEQUENCE [LARGE SCALE GENOMIC DNA]</scope>
    <source>
        <strain evidence="12 13">KCOM 1653</strain>
    </source>
</reference>
<comment type="catalytic activity">
    <reaction evidence="9">
        <text>ATP + H2O = ADP + phosphate + H(+)</text>
        <dbReference type="Rhea" id="RHEA:13065"/>
        <dbReference type="ChEBI" id="CHEBI:15377"/>
        <dbReference type="ChEBI" id="CHEBI:15378"/>
        <dbReference type="ChEBI" id="CHEBI:30616"/>
        <dbReference type="ChEBI" id="CHEBI:43474"/>
        <dbReference type="ChEBI" id="CHEBI:456216"/>
        <dbReference type="EC" id="5.6.2.4"/>
    </reaction>
</comment>
<dbReference type="InterPro" id="IPR000212">
    <property type="entry name" value="DNA_helicase_UvrD/REP"/>
</dbReference>
<keyword evidence="5" id="KW-0413">Isomerase</keyword>
<evidence type="ECO:0000256" key="4">
    <source>
        <dbReference type="ARBA" id="ARBA00022840"/>
    </source>
</evidence>
<evidence type="ECO:0000256" key="7">
    <source>
        <dbReference type="ARBA" id="ARBA00034808"/>
    </source>
</evidence>
<name>A0A2G8I7T0_PREIN</name>
<organism evidence="12 13">
    <name type="scientific">Prevotella intermedia</name>
    <dbReference type="NCBI Taxonomy" id="28131"/>
    <lineage>
        <taxon>Bacteria</taxon>
        <taxon>Pseudomonadati</taxon>
        <taxon>Bacteroidota</taxon>
        <taxon>Bacteroidia</taxon>
        <taxon>Bacteroidales</taxon>
        <taxon>Prevotellaceae</taxon>
        <taxon>Prevotella</taxon>
    </lineage>
</organism>
<feature type="domain" description="UvrD-like helicase ATP-binding" evidence="11">
    <location>
        <begin position="9"/>
        <end position="282"/>
    </location>
</feature>
<comment type="catalytic activity">
    <reaction evidence="6">
        <text>Couples ATP hydrolysis with the unwinding of duplex DNA by translocating in the 3'-5' direction.</text>
        <dbReference type="EC" id="5.6.2.4"/>
    </reaction>
</comment>
<evidence type="ECO:0000256" key="2">
    <source>
        <dbReference type="ARBA" id="ARBA00022801"/>
    </source>
</evidence>
<evidence type="ECO:0000256" key="5">
    <source>
        <dbReference type="ARBA" id="ARBA00023235"/>
    </source>
</evidence>
<dbReference type="PANTHER" id="PTHR11070">
    <property type="entry name" value="UVRD / RECB / PCRA DNA HELICASE FAMILY MEMBER"/>
    <property type="match status" value="1"/>
</dbReference>
<feature type="binding site" evidence="10">
    <location>
        <begin position="30"/>
        <end position="37"/>
    </location>
    <ligand>
        <name>ATP</name>
        <dbReference type="ChEBI" id="CHEBI:30616"/>
    </ligand>
</feature>
<evidence type="ECO:0000313" key="12">
    <source>
        <dbReference type="EMBL" id="PIK19550.1"/>
    </source>
</evidence>
<dbReference type="Pfam" id="PF00580">
    <property type="entry name" value="UvrD-helicase"/>
    <property type="match status" value="1"/>
</dbReference>
<evidence type="ECO:0000256" key="1">
    <source>
        <dbReference type="ARBA" id="ARBA00022741"/>
    </source>
</evidence>
<gene>
    <name evidence="12" type="ORF">CTI18_11630</name>
</gene>
<comment type="caution">
    <text evidence="12">The sequence shown here is derived from an EMBL/GenBank/DDBJ whole genome shotgun (WGS) entry which is preliminary data.</text>
</comment>
<dbReference type="PROSITE" id="PS51198">
    <property type="entry name" value="UVRD_HELICASE_ATP_BIND"/>
    <property type="match status" value="1"/>
</dbReference>
<evidence type="ECO:0000256" key="9">
    <source>
        <dbReference type="ARBA" id="ARBA00048988"/>
    </source>
</evidence>
<dbReference type="GO" id="GO:0000725">
    <property type="term" value="P:recombinational repair"/>
    <property type="evidence" value="ECO:0007669"/>
    <property type="project" value="TreeGrafter"/>
</dbReference>
<proteinExistence type="predicted"/>
<protein>
    <recommendedName>
        <fullName evidence="7">DNA 3'-5' helicase</fullName>
        <ecNumber evidence="7">5.6.2.4</ecNumber>
    </recommendedName>
    <alternativeName>
        <fullName evidence="8">DNA 3'-5' helicase II</fullName>
    </alternativeName>
</protein>
<dbReference type="EMBL" id="PEKN01000002">
    <property type="protein sequence ID" value="PIK19550.1"/>
    <property type="molecule type" value="Genomic_DNA"/>
</dbReference>
<evidence type="ECO:0000256" key="3">
    <source>
        <dbReference type="ARBA" id="ARBA00022806"/>
    </source>
</evidence>
<dbReference type="GO" id="GO:0003677">
    <property type="term" value="F:DNA binding"/>
    <property type="evidence" value="ECO:0007669"/>
    <property type="project" value="InterPro"/>
</dbReference>
<dbReference type="GO" id="GO:0043138">
    <property type="term" value="F:3'-5' DNA helicase activity"/>
    <property type="evidence" value="ECO:0007669"/>
    <property type="project" value="UniProtKB-EC"/>
</dbReference>
<dbReference type="Pfam" id="PF13361">
    <property type="entry name" value="UvrD_C"/>
    <property type="match status" value="1"/>
</dbReference>
<keyword evidence="3 10" id="KW-0347">Helicase</keyword>
<evidence type="ECO:0000259" key="11">
    <source>
        <dbReference type="PROSITE" id="PS51198"/>
    </source>
</evidence>
<dbReference type="PANTHER" id="PTHR11070:SF2">
    <property type="entry name" value="ATP-DEPENDENT DNA HELICASE SRS2"/>
    <property type="match status" value="1"/>
</dbReference>
<dbReference type="EC" id="5.6.2.4" evidence="7"/>
<dbReference type="InterPro" id="IPR027417">
    <property type="entry name" value="P-loop_NTPase"/>
</dbReference>
<evidence type="ECO:0000313" key="13">
    <source>
        <dbReference type="Proteomes" id="UP000230046"/>
    </source>
</evidence>
<dbReference type="SUPFAM" id="SSF52540">
    <property type="entry name" value="P-loop containing nucleoside triphosphate hydrolases"/>
    <property type="match status" value="1"/>
</dbReference>
<accession>A0A2G8I7T0</accession>
<sequence length="613" mass="70823">MPNNNIDSQVDETLEKCILATPRKSFFLFAGAGSGKTYSLVLLLKKIRDKIGQDLMLRGKNVAVITYTNAATDEIINRLDYSPVFHISTIHSFVWDVIKYYQNDIKQLYCQYLRDDIRIIGEKLDSARNKTTKTYRTNFEKMNYLKDRLERAETIEKFVYNPNGSNPEYNALNHADVIKISAQMIMNSLMLQRIIAQRYPIFLIDESQDTKKELVDAFFSIQKNFGETFTLGLLGDQKQRIYTDGKKDMVSIIPIEWEKPVKKMNYRSAKRIVKLANAIGKDIDFHAEQVSREDAIEGFARLFIVQQGNGINKDEVEQTVMKKMCELTKDAKWVEANTNVKILTLEHMMAARRLGFEQFLGPLSKVTKYQMTFLQGTVSELEFFTKEILPIADSIKEDGRIALEILKSNSPLLSKKNIEKSYELYLRCREETGTVAKKVNDDHSIREVVKAVRDSQLLTIPEVIRQACELTPDEINDEMEEDLQAWVKVMDLPISMVRKYDDYVNQHTRFDTHQGVKGLEFERVMVIIDDSEAKGFMFSYDKLFGVKELTETDIKHIEAGEESSIDRTLRLFYVTCTRAKESLAIIMYTSDPNKVRNQAINKGWFAEQEIELL</sequence>
<dbReference type="Proteomes" id="UP000230046">
    <property type="component" value="Unassembled WGS sequence"/>
</dbReference>
<dbReference type="GO" id="GO:0005524">
    <property type="term" value="F:ATP binding"/>
    <property type="evidence" value="ECO:0007669"/>
    <property type="project" value="UniProtKB-UniRule"/>
</dbReference>
<keyword evidence="1 10" id="KW-0547">Nucleotide-binding</keyword>
<keyword evidence="4 10" id="KW-0067">ATP-binding</keyword>
<dbReference type="GO" id="GO:0016887">
    <property type="term" value="F:ATP hydrolysis activity"/>
    <property type="evidence" value="ECO:0007669"/>
    <property type="project" value="RHEA"/>
</dbReference>
<evidence type="ECO:0000256" key="8">
    <source>
        <dbReference type="ARBA" id="ARBA00034923"/>
    </source>
</evidence>
<dbReference type="Gene3D" id="3.40.50.300">
    <property type="entry name" value="P-loop containing nucleotide triphosphate hydrolases"/>
    <property type="match status" value="2"/>
</dbReference>
<dbReference type="AlphaFoldDB" id="A0A2G8I7T0"/>
<dbReference type="RefSeq" id="WP_099836877.1">
    <property type="nucleotide sequence ID" value="NZ_PEKN01000002.1"/>
</dbReference>